<keyword evidence="2" id="KW-0479">Metal-binding</keyword>
<feature type="binding site" evidence="2">
    <location>
        <begin position="75"/>
        <end position="77"/>
    </location>
    <ligand>
        <name>substrate</name>
    </ligand>
</feature>
<feature type="binding site" evidence="2">
    <location>
        <position position="35"/>
    </location>
    <ligand>
        <name>substrate</name>
    </ligand>
</feature>
<proteinExistence type="inferred from homology"/>
<dbReference type="Pfam" id="PF01255">
    <property type="entry name" value="Prenyltransf"/>
    <property type="match status" value="1"/>
</dbReference>
<comment type="subunit">
    <text evidence="2">Homodimer.</text>
</comment>
<dbReference type="InterPro" id="IPR036424">
    <property type="entry name" value="UPP_synth-like_sf"/>
</dbReference>
<dbReference type="GO" id="GO:0008834">
    <property type="term" value="F:ditrans,polycis-undecaprenyl-diphosphate synthase [(2E,6E)-farnesyl-diphosphate specific] activity"/>
    <property type="evidence" value="ECO:0007669"/>
    <property type="project" value="TreeGrafter"/>
</dbReference>
<name>A0A7C1JIC4_9CHLR</name>
<organism evidence="3">
    <name type="scientific">Caldilinea aerophila</name>
    <dbReference type="NCBI Taxonomy" id="133453"/>
    <lineage>
        <taxon>Bacteria</taxon>
        <taxon>Bacillati</taxon>
        <taxon>Chloroflexota</taxon>
        <taxon>Caldilineae</taxon>
        <taxon>Caldilineales</taxon>
        <taxon>Caldilineaceae</taxon>
        <taxon>Caldilinea</taxon>
    </lineage>
</organism>
<evidence type="ECO:0000256" key="1">
    <source>
        <dbReference type="ARBA" id="ARBA00022679"/>
    </source>
</evidence>
<dbReference type="InterPro" id="IPR001441">
    <property type="entry name" value="UPP_synth-like"/>
</dbReference>
<dbReference type="NCBIfam" id="TIGR00055">
    <property type="entry name" value="uppS"/>
    <property type="match status" value="1"/>
</dbReference>
<comment type="similarity">
    <text evidence="2">Belongs to the UPP synthase family.</text>
</comment>
<dbReference type="GO" id="GO:0016094">
    <property type="term" value="P:polyprenol biosynthetic process"/>
    <property type="evidence" value="ECO:0007669"/>
    <property type="project" value="TreeGrafter"/>
</dbReference>
<feature type="active site" description="Proton acceptor" evidence="2">
    <location>
        <position position="78"/>
    </location>
</feature>
<comment type="function">
    <text evidence="2">Catalyzes the condensation of isopentenyl diphosphate (IPP) with allylic pyrophosphates generating different type of terpenoids.</text>
</comment>
<feature type="binding site" evidence="2">
    <location>
        <position position="79"/>
    </location>
    <ligand>
        <name>substrate</name>
    </ligand>
</feature>
<comment type="cofactor">
    <cofactor evidence="2">
        <name>Mg(2+)</name>
        <dbReference type="ChEBI" id="CHEBI:18420"/>
    </cofactor>
    <text evidence="2">Binds 2 magnesium ions per subunit.</text>
</comment>
<feature type="binding site" evidence="2">
    <location>
        <begin position="31"/>
        <end position="34"/>
    </location>
    <ligand>
        <name>substrate</name>
    </ligand>
</feature>
<dbReference type="InterPro" id="IPR018520">
    <property type="entry name" value="UPP_synth-like_CS"/>
</dbReference>
<dbReference type="CDD" id="cd00475">
    <property type="entry name" value="Cis_IPPS"/>
    <property type="match status" value="1"/>
</dbReference>
<accession>A0A7C1JIC4</accession>
<feature type="binding site" evidence="2">
    <location>
        <position position="194"/>
    </location>
    <ligand>
        <name>substrate</name>
    </ligand>
</feature>
<feature type="active site" evidence="2">
    <location>
        <position position="30"/>
    </location>
</feature>
<dbReference type="PANTHER" id="PTHR10291">
    <property type="entry name" value="DEHYDRODOLICHYL DIPHOSPHATE SYNTHASE FAMILY MEMBER"/>
    <property type="match status" value="1"/>
</dbReference>
<feature type="binding site" evidence="2">
    <location>
        <position position="30"/>
    </location>
    <ligand>
        <name>Mg(2+)</name>
        <dbReference type="ChEBI" id="CHEBI:18420"/>
    </ligand>
</feature>
<gene>
    <name evidence="3" type="primary">uppS</name>
    <name evidence="3" type="ORF">ENQ20_00435</name>
</gene>
<dbReference type="GO" id="GO:0005829">
    <property type="term" value="C:cytosol"/>
    <property type="evidence" value="ECO:0007669"/>
    <property type="project" value="TreeGrafter"/>
</dbReference>
<comment type="caution">
    <text evidence="3">The sequence shown here is derived from an EMBL/GenBank/DDBJ whole genome shotgun (WGS) entry which is preliminary data.</text>
</comment>
<dbReference type="PANTHER" id="PTHR10291:SF0">
    <property type="entry name" value="DEHYDRODOLICHYL DIPHOSPHATE SYNTHASE 2"/>
    <property type="match status" value="1"/>
</dbReference>
<dbReference type="EC" id="2.5.1.-" evidence="2"/>
<dbReference type="FunFam" id="3.40.1180.10:FF:000001">
    <property type="entry name" value="(2E,6E)-farnesyl-diphosphate-specific ditrans,polycis-undecaprenyl-diphosphate synthase"/>
    <property type="match status" value="1"/>
</dbReference>
<evidence type="ECO:0000313" key="3">
    <source>
        <dbReference type="EMBL" id="HDX29942.1"/>
    </source>
</evidence>
<dbReference type="GO" id="GO:0030145">
    <property type="term" value="F:manganese ion binding"/>
    <property type="evidence" value="ECO:0007669"/>
    <property type="project" value="TreeGrafter"/>
</dbReference>
<protein>
    <recommendedName>
        <fullName evidence="2">Isoprenyl transferase</fullName>
        <ecNumber evidence="2">2.5.1.-</ecNumber>
    </recommendedName>
</protein>
<feature type="binding site" evidence="2">
    <location>
        <position position="213"/>
    </location>
    <ligand>
        <name>Mg(2+)</name>
        <dbReference type="ChEBI" id="CHEBI:18420"/>
    </ligand>
</feature>
<keyword evidence="1 2" id="KW-0808">Transferase</keyword>
<feature type="binding site" evidence="2">
    <location>
        <position position="47"/>
    </location>
    <ligand>
        <name>substrate</name>
    </ligand>
</feature>
<dbReference type="EMBL" id="DSMG01000004">
    <property type="protein sequence ID" value="HDX29942.1"/>
    <property type="molecule type" value="Genomic_DNA"/>
</dbReference>
<keyword evidence="2" id="KW-0460">Magnesium</keyword>
<feature type="binding site" evidence="2">
    <location>
        <position position="43"/>
    </location>
    <ligand>
        <name>substrate</name>
    </ligand>
</feature>
<evidence type="ECO:0000256" key="2">
    <source>
        <dbReference type="HAMAP-Rule" id="MF_01139"/>
    </source>
</evidence>
<feature type="binding site" evidence="2">
    <location>
        <begin position="200"/>
        <end position="202"/>
    </location>
    <ligand>
        <name>substrate</name>
    </ligand>
</feature>
<dbReference type="GO" id="GO:0000287">
    <property type="term" value="F:magnesium ion binding"/>
    <property type="evidence" value="ECO:0007669"/>
    <property type="project" value="UniProtKB-UniRule"/>
</dbReference>
<dbReference type="AlphaFoldDB" id="A0A7C1JIC4"/>
<reference evidence="3" key="1">
    <citation type="journal article" date="2020" name="mSystems">
        <title>Genome- and Community-Level Interaction Insights into Carbon Utilization and Element Cycling Functions of Hydrothermarchaeota in Hydrothermal Sediment.</title>
        <authorList>
            <person name="Zhou Z."/>
            <person name="Liu Y."/>
            <person name="Xu W."/>
            <person name="Pan J."/>
            <person name="Luo Z.H."/>
            <person name="Li M."/>
        </authorList>
    </citation>
    <scope>NUCLEOTIDE SEQUENCE [LARGE SCALE GENOMIC DNA]</scope>
    <source>
        <strain evidence="3">SpSt-289</strain>
    </source>
</reference>
<dbReference type="PROSITE" id="PS01066">
    <property type="entry name" value="UPP_SYNTHASE"/>
    <property type="match status" value="1"/>
</dbReference>
<feature type="binding site" evidence="2">
    <location>
        <position position="81"/>
    </location>
    <ligand>
        <name>substrate</name>
    </ligand>
</feature>
<dbReference type="Gene3D" id="3.40.1180.10">
    <property type="entry name" value="Decaprenyl diphosphate synthase-like"/>
    <property type="match status" value="1"/>
</dbReference>
<sequence>MKPQTDSLEGKVELPPEITSVPHHIGIIMDGNGRWAQARGLPRLAGHQAGVDNIRRILEHCVRRGVKVLTIYAFSTENWHRPPDEVSGLMRLLGLTIQRQLDELNRNGVRILHSGRMEGINQHLQKQIRHALEVTKNNDRIILNVAFNYGGRAEIVDAVRHIIRDGIPPEELTEETLSNYMYIGGLPDPDLIIRTGGEWRLSNFLIWQAAYAEYYTTPTYWPDFDEVELDRALIEYSRRERRFGRVLSK</sequence>
<dbReference type="SUPFAM" id="SSF64005">
    <property type="entry name" value="Undecaprenyl diphosphate synthase"/>
    <property type="match status" value="1"/>
</dbReference>
<dbReference type="HAMAP" id="MF_01139">
    <property type="entry name" value="ISPT"/>
    <property type="match status" value="1"/>
</dbReference>